<proteinExistence type="predicted"/>
<organism evidence="2 3">
    <name type="scientific">Mycena metata</name>
    <dbReference type="NCBI Taxonomy" id="1033252"/>
    <lineage>
        <taxon>Eukaryota</taxon>
        <taxon>Fungi</taxon>
        <taxon>Dikarya</taxon>
        <taxon>Basidiomycota</taxon>
        <taxon>Agaricomycotina</taxon>
        <taxon>Agaricomycetes</taxon>
        <taxon>Agaricomycetidae</taxon>
        <taxon>Agaricales</taxon>
        <taxon>Marasmiineae</taxon>
        <taxon>Mycenaceae</taxon>
        <taxon>Mycena</taxon>
    </lineage>
</organism>
<name>A0AAD7NPQ0_9AGAR</name>
<evidence type="ECO:0000313" key="3">
    <source>
        <dbReference type="Proteomes" id="UP001215598"/>
    </source>
</evidence>
<keyword evidence="3" id="KW-1185">Reference proteome</keyword>
<gene>
    <name evidence="2" type="ORF">B0H16DRAFT_1715505</name>
</gene>
<accession>A0AAD7NPQ0</accession>
<comment type="caution">
    <text evidence="2">The sequence shown here is derived from an EMBL/GenBank/DDBJ whole genome shotgun (WGS) entry which is preliminary data.</text>
</comment>
<reference evidence="2" key="1">
    <citation type="submission" date="2023-03" db="EMBL/GenBank/DDBJ databases">
        <title>Massive genome expansion in bonnet fungi (Mycena s.s.) driven by repeated elements and novel gene families across ecological guilds.</title>
        <authorList>
            <consortium name="Lawrence Berkeley National Laboratory"/>
            <person name="Harder C.B."/>
            <person name="Miyauchi S."/>
            <person name="Viragh M."/>
            <person name="Kuo A."/>
            <person name="Thoen E."/>
            <person name="Andreopoulos B."/>
            <person name="Lu D."/>
            <person name="Skrede I."/>
            <person name="Drula E."/>
            <person name="Henrissat B."/>
            <person name="Morin E."/>
            <person name="Kohler A."/>
            <person name="Barry K."/>
            <person name="LaButti K."/>
            <person name="Morin E."/>
            <person name="Salamov A."/>
            <person name="Lipzen A."/>
            <person name="Mereny Z."/>
            <person name="Hegedus B."/>
            <person name="Baldrian P."/>
            <person name="Stursova M."/>
            <person name="Weitz H."/>
            <person name="Taylor A."/>
            <person name="Grigoriev I.V."/>
            <person name="Nagy L.G."/>
            <person name="Martin F."/>
            <person name="Kauserud H."/>
        </authorList>
    </citation>
    <scope>NUCLEOTIDE SEQUENCE</scope>
    <source>
        <strain evidence="2">CBHHK182m</strain>
    </source>
</reference>
<evidence type="ECO:0000313" key="2">
    <source>
        <dbReference type="EMBL" id="KAJ7769855.1"/>
    </source>
</evidence>
<evidence type="ECO:0008006" key="4">
    <source>
        <dbReference type="Google" id="ProtNLM"/>
    </source>
</evidence>
<evidence type="ECO:0000256" key="1">
    <source>
        <dbReference type="SAM" id="MobiDB-lite"/>
    </source>
</evidence>
<dbReference type="Proteomes" id="UP001215598">
    <property type="component" value="Unassembled WGS sequence"/>
</dbReference>
<feature type="region of interest" description="Disordered" evidence="1">
    <location>
        <begin position="1"/>
        <end position="22"/>
    </location>
</feature>
<sequence length="423" mass="48188">MAGNNDQGKPGSKDGPVGNTGQWIRSQSHRYEDGSICIRIEDKLYHLHRSLLLKCSEAMAAVFTIPDGKASEDPNREGTELYPLWLEGITQAEFDDFLNGFLYRVEYQPIPEADKERVFTNLLKLSDKWIVDAGRTYAIKNLEDIVLPPSRRLELAGQFNISHWVLPAVKSILDHKLTDLTRQDRECLGIEVFAIIVRAKEYMDVALKSTANVAPTMTADPSWECTDHKSCIKVWKRLWRDEIGWKLLHPKFPMRLDEILWAAQKFDDPGLSKKCLDDVCRDIQNNVSFFDERIVPAAADAIMQYHYVERGEVGRSGYAQSVESWSVRKKSFRIGSIGCCRQSVPNIGAMIRTFTNDRHDAAAPDMPPLLTAANDRTLMITVPDNAGLKNARGQWFQKRAGWFQKRVGWLSQNERGGFKNARW</sequence>
<dbReference type="EMBL" id="JARKIB010000017">
    <property type="protein sequence ID" value="KAJ7769855.1"/>
    <property type="molecule type" value="Genomic_DNA"/>
</dbReference>
<protein>
    <recommendedName>
        <fullName evidence="4">BTB domain-containing protein</fullName>
    </recommendedName>
</protein>
<dbReference type="AlphaFoldDB" id="A0AAD7NPQ0"/>